<comment type="catalytic activity">
    <reaction evidence="5">
        <text>a uridine in RNA = a pseudouridine in RNA</text>
        <dbReference type="Rhea" id="RHEA:48348"/>
        <dbReference type="Rhea" id="RHEA-COMP:12068"/>
        <dbReference type="Rhea" id="RHEA-COMP:12069"/>
        <dbReference type="ChEBI" id="CHEBI:65314"/>
        <dbReference type="ChEBI" id="CHEBI:65315"/>
    </reaction>
</comment>
<dbReference type="Pfam" id="PF01479">
    <property type="entry name" value="S4"/>
    <property type="match status" value="1"/>
</dbReference>
<dbReference type="PANTHER" id="PTHR21600:SF40">
    <property type="entry name" value="PSEUDOURIDYLATE SYNTHASE RPUSD2"/>
    <property type="match status" value="1"/>
</dbReference>
<evidence type="ECO:0000313" key="7">
    <source>
        <dbReference type="EMBL" id="CBK21846.2"/>
    </source>
</evidence>
<name>D8M1A7_BLAHO</name>
<dbReference type="PROSITE" id="PS50889">
    <property type="entry name" value="S4"/>
    <property type="match status" value="1"/>
</dbReference>
<dbReference type="SUPFAM" id="SSF55174">
    <property type="entry name" value="Alpha-L RNA-binding motif"/>
    <property type="match status" value="1"/>
</dbReference>
<dbReference type="Pfam" id="PF00849">
    <property type="entry name" value="PseudoU_synth_2"/>
    <property type="match status" value="1"/>
</dbReference>
<feature type="active site" evidence="3">
    <location>
        <position position="135"/>
    </location>
</feature>
<dbReference type="GO" id="GO:0009982">
    <property type="term" value="F:pseudouridine synthase activity"/>
    <property type="evidence" value="ECO:0007669"/>
    <property type="project" value="InterPro"/>
</dbReference>
<sequence length="273" mass="31486">MRCVVPYIYKHETFCKQRWFGKKIIDVFSKEFGAYSPEYYEEAIRNGRIRVNGERVTRDHILKNGDRITHTVHRHEPPVPYSPVVILGETDDIIAVNKPAALPVHPCGAYRYNSLETILRKENKLSEFYFIHRLDRVTSGVMLLAKRKDIASKLSEQLVKGGFHKVYLAEAEGNCFEKPEIPGVFYTQQNGIAVDRNIAVVSQKEGIFKVDEKEGKPAYTYLFPLYYSKQSNTTLMECVPITGRTHQIRLHLKYIGHPIDDDVNYNESIHVPK</sequence>
<dbReference type="InterPro" id="IPR050188">
    <property type="entry name" value="RluA_PseudoU_synthase"/>
</dbReference>
<dbReference type="GO" id="GO:0000455">
    <property type="term" value="P:enzyme-directed rRNA pseudouridine synthesis"/>
    <property type="evidence" value="ECO:0007669"/>
    <property type="project" value="TreeGrafter"/>
</dbReference>
<dbReference type="OrthoDB" id="424794at2759"/>
<dbReference type="PANTHER" id="PTHR21600">
    <property type="entry name" value="MITOCHONDRIAL RNA PSEUDOURIDINE SYNTHASE"/>
    <property type="match status" value="1"/>
</dbReference>
<protein>
    <recommendedName>
        <fullName evidence="5">Pseudouridine synthase</fullName>
        <ecNumber evidence="5">5.4.99.-</ecNumber>
    </recommendedName>
</protein>
<dbReference type="GO" id="GO:0003723">
    <property type="term" value="F:RNA binding"/>
    <property type="evidence" value="ECO:0007669"/>
    <property type="project" value="UniProtKB-KW"/>
</dbReference>
<evidence type="ECO:0000256" key="1">
    <source>
        <dbReference type="ARBA" id="ARBA00010876"/>
    </source>
</evidence>
<feature type="domain" description="RNA-binding S4" evidence="6">
    <location>
        <begin position="23"/>
        <end position="83"/>
    </location>
</feature>
<dbReference type="InterPro" id="IPR006225">
    <property type="entry name" value="PsdUridine_synth_RluC/D"/>
</dbReference>
<proteinExistence type="inferred from homology"/>
<dbReference type="PROSITE" id="PS01129">
    <property type="entry name" value="PSI_RLU"/>
    <property type="match status" value="1"/>
</dbReference>
<reference evidence="7" key="1">
    <citation type="submission" date="2010-02" db="EMBL/GenBank/DDBJ databases">
        <title>Sequencing and annotation of the Blastocystis hominis genome.</title>
        <authorList>
            <person name="Wincker P."/>
        </authorList>
    </citation>
    <scope>NUCLEOTIDE SEQUENCE</scope>
    <source>
        <strain evidence="7">Singapore isolate B</strain>
    </source>
</reference>
<keyword evidence="4" id="KW-0694">RNA-binding</keyword>
<dbReference type="Proteomes" id="UP000008312">
    <property type="component" value="Unassembled WGS sequence"/>
</dbReference>
<evidence type="ECO:0000313" key="8">
    <source>
        <dbReference type="Proteomes" id="UP000008312"/>
    </source>
</evidence>
<gene>
    <name evidence="7" type="ORF">GSBLH_T00001949001</name>
</gene>
<evidence type="ECO:0000256" key="5">
    <source>
        <dbReference type="RuleBase" id="RU362028"/>
    </source>
</evidence>
<evidence type="ECO:0000256" key="4">
    <source>
        <dbReference type="PROSITE-ProRule" id="PRU00182"/>
    </source>
</evidence>
<evidence type="ECO:0000256" key="3">
    <source>
        <dbReference type="PIRSR" id="PIRSR606225-1"/>
    </source>
</evidence>
<dbReference type="SUPFAM" id="SSF55120">
    <property type="entry name" value="Pseudouridine synthase"/>
    <property type="match status" value="1"/>
</dbReference>
<dbReference type="InterPro" id="IPR002942">
    <property type="entry name" value="S4_RNA-bd"/>
</dbReference>
<dbReference type="GeneID" id="24919167"/>
<dbReference type="Gene3D" id="3.10.290.10">
    <property type="entry name" value="RNA-binding S4 domain"/>
    <property type="match status" value="1"/>
</dbReference>
<dbReference type="NCBIfam" id="TIGR00005">
    <property type="entry name" value="rluA_subfam"/>
    <property type="match status" value="1"/>
</dbReference>
<comment type="function">
    <text evidence="5">Responsible for synthesis of pseudouridine from uracil.</text>
</comment>
<dbReference type="InterPro" id="IPR006224">
    <property type="entry name" value="PsdUridine_synth_RluA-like_CS"/>
</dbReference>
<dbReference type="EC" id="5.4.99.-" evidence="5"/>
<comment type="similarity">
    <text evidence="1 5">Belongs to the pseudouridine synthase RluA family.</text>
</comment>
<organism evidence="7">
    <name type="scientific">Blastocystis hominis</name>
    <dbReference type="NCBI Taxonomy" id="12968"/>
    <lineage>
        <taxon>Eukaryota</taxon>
        <taxon>Sar</taxon>
        <taxon>Stramenopiles</taxon>
        <taxon>Bigyra</taxon>
        <taxon>Opalozoa</taxon>
        <taxon>Opalinata</taxon>
        <taxon>Blastocystidae</taxon>
        <taxon>Blastocystis</taxon>
    </lineage>
</organism>
<dbReference type="InterPro" id="IPR006145">
    <property type="entry name" value="PsdUridine_synth_RsuA/RluA"/>
</dbReference>
<dbReference type="InParanoid" id="D8M1A7"/>
<dbReference type="Gene3D" id="3.30.2350.10">
    <property type="entry name" value="Pseudouridine synthase"/>
    <property type="match status" value="1"/>
</dbReference>
<evidence type="ECO:0000256" key="2">
    <source>
        <dbReference type="ARBA" id="ARBA00023235"/>
    </source>
</evidence>
<dbReference type="RefSeq" id="XP_012895894.1">
    <property type="nucleotide sequence ID" value="XM_013040440.1"/>
</dbReference>
<keyword evidence="8" id="KW-1185">Reference proteome</keyword>
<dbReference type="OMA" id="THKHEPP"/>
<dbReference type="InterPro" id="IPR036986">
    <property type="entry name" value="S4_RNA-bd_sf"/>
</dbReference>
<dbReference type="InterPro" id="IPR020103">
    <property type="entry name" value="PsdUridine_synth_cat_dom_sf"/>
</dbReference>
<keyword evidence="2 5" id="KW-0413">Isomerase</keyword>
<dbReference type="CDD" id="cd00165">
    <property type="entry name" value="S4"/>
    <property type="match status" value="1"/>
</dbReference>
<dbReference type="AlphaFoldDB" id="D8M1A7"/>
<evidence type="ECO:0000259" key="6">
    <source>
        <dbReference type="SMART" id="SM00363"/>
    </source>
</evidence>
<accession>D8M1A7</accession>
<dbReference type="EMBL" id="FN668645">
    <property type="protein sequence ID" value="CBK21846.2"/>
    <property type="molecule type" value="Genomic_DNA"/>
</dbReference>
<dbReference type="SMART" id="SM00363">
    <property type="entry name" value="S4"/>
    <property type="match status" value="1"/>
</dbReference>